<accession>A0ACC3ZBU9</accession>
<comment type="caution">
    <text evidence="1">The sequence shown here is derived from an EMBL/GenBank/DDBJ whole genome shotgun (WGS) entry which is preliminary data.</text>
</comment>
<organism evidence="1 2">
    <name type="scientific">Colletotrichum truncatum</name>
    <name type="common">Anthracnose fungus</name>
    <name type="synonym">Colletotrichum capsici</name>
    <dbReference type="NCBI Taxonomy" id="5467"/>
    <lineage>
        <taxon>Eukaryota</taxon>
        <taxon>Fungi</taxon>
        <taxon>Dikarya</taxon>
        <taxon>Ascomycota</taxon>
        <taxon>Pezizomycotina</taxon>
        <taxon>Sordariomycetes</taxon>
        <taxon>Hypocreomycetidae</taxon>
        <taxon>Glomerellales</taxon>
        <taxon>Glomerellaceae</taxon>
        <taxon>Colletotrichum</taxon>
        <taxon>Colletotrichum truncatum species complex</taxon>
    </lineage>
</organism>
<protein>
    <submittedName>
        <fullName evidence="1">Major facilitator superfamily transporter</fullName>
    </submittedName>
</protein>
<dbReference type="Proteomes" id="UP000805649">
    <property type="component" value="Unassembled WGS sequence"/>
</dbReference>
<evidence type="ECO:0000313" key="2">
    <source>
        <dbReference type="Proteomes" id="UP000805649"/>
    </source>
</evidence>
<reference evidence="1 2" key="1">
    <citation type="journal article" date="2020" name="Phytopathology">
        <title>Genome Sequence Resources of Colletotrichum truncatum, C. plurivorum, C. musicola, and C. sojae: Four Species Pathogenic to Soybean (Glycine max).</title>
        <authorList>
            <person name="Rogerio F."/>
            <person name="Boufleur T.R."/>
            <person name="Ciampi-Guillardi M."/>
            <person name="Sukno S.A."/>
            <person name="Thon M.R."/>
            <person name="Massola Junior N.S."/>
            <person name="Baroncelli R."/>
        </authorList>
    </citation>
    <scope>NUCLEOTIDE SEQUENCE [LARGE SCALE GENOMIC DNA]</scope>
    <source>
        <strain evidence="1 2">CMES1059</strain>
    </source>
</reference>
<gene>
    <name evidence="1" type="ORF">CTRU02_204366</name>
</gene>
<evidence type="ECO:0000313" key="1">
    <source>
        <dbReference type="EMBL" id="KAL0941603.1"/>
    </source>
</evidence>
<proteinExistence type="predicted"/>
<dbReference type="EMBL" id="VUJX02000002">
    <property type="protein sequence ID" value="KAL0941603.1"/>
    <property type="molecule type" value="Genomic_DNA"/>
</dbReference>
<keyword evidence="2" id="KW-1185">Reference proteome</keyword>
<name>A0ACC3ZBU9_COLTU</name>
<sequence length="560" mass="60160">MAAQIDDIPSPNNEASPVSSSQSITPEAPKPSSSHRGWRFWAIVISLAATAFLSSLEGAIISTALPSISRAVNAQEDYIWIVNVYFLTSSAAFQPLYGQVADIWGRRLPMTASLAIFTVGSGVCGGANWSSVLIGGRAVQGLGAAGINVLVEIILCDLLPLRERGQFMGMLFLFIILGSVLGPFLGGLMVDRLSWRWVFYLNLPISGVCLVLLFLVLKGKPAKGNESKTFDKLKEVDVIGLLIICASVTSLLYALTYGGGARYPWSSPVIIATLILGFLGLGLFFAYQESPWCSHPALPKSLFQNRTSLGGYMATFAQIMVSFGTLYFLPVYFQSTQLVSTSRSGVQLLPFSAVYCVAALAGGIIVSKLGKFRNVHVVSFALQTVAMGTFSLLDRKTSMATWVTLSLLAGIGLGLPNPSLLTAIQAELSDSLNAKSTSAFAFVRSISTVFAVTIPAAVLNSRFDQLLSVPGAVSDPSAEAALAHGQAYERASRDFVQSFPPPVQDHIISLYEESLKQVWYVLTAFAIVGFLASLVEKNLEARSEQTSEDFGLQQRVQTES</sequence>